<organism evidence="2 3">
    <name type="scientific">Arenimonas donghaensis DSM 18148 = HO3-R19</name>
    <dbReference type="NCBI Taxonomy" id="1121014"/>
    <lineage>
        <taxon>Bacteria</taxon>
        <taxon>Pseudomonadati</taxon>
        <taxon>Pseudomonadota</taxon>
        <taxon>Gammaproteobacteria</taxon>
        <taxon>Lysobacterales</taxon>
        <taxon>Lysobacteraceae</taxon>
        <taxon>Arenimonas</taxon>
    </lineage>
</organism>
<dbReference type="STRING" id="1121014.N788_13245"/>
<protein>
    <recommendedName>
        <fullName evidence="4">DUF2157 domain-containing protein</fullName>
    </recommendedName>
</protein>
<dbReference type="PATRIC" id="fig|1121014.3.peg.1710"/>
<name>A0A087MHQ1_9GAMM</name>
<reference evidence="3" key="1">
    <citation type="submission" date="2013-08" db="EMBL/GenBank/DDBJ databases">
        <title>Genome sequencing of Arenimonas donghaensis.</title>
        <authorList>
            <person name="Chen F."/>
            <person name="Wang G."/>
        </authorList>
    </citation>
    <scope>NUCLEOTIDE SEQUENCE [LARGE SCALE GENOMIC DNA]</scope>
    <source>
        <strain evidence="3">HO3-R19</strain>
    </source>
</reference>
<evidence type="ECO:0000256" key="1">
    <source>
        <dbReference type="SAM" id="Phobius"/>
    </source>
</evidence>
<feature type="transmembrane region" description="Helical" evidence="1">
    <location>
        <begin position="129"/>
        <end position="149"/>
    </location>
</feature>
<keyword evidence="1" id="KW-0812">Transmembrane</keyword>
<accession>A0A087MHQ1</accession>
<comment type="caution">
    <text evidence="2">The sequence shown here is derived from an EMBL/GenBank/DDBJ whole genome shotgun (WGS) entry which is preliminary data.</text>
</comment>
<evidence type="ECO:0000313" key="2">
    <source>
        <dbReference type="EMBL" id="KFL36404.1"/>
    </source>
</evidence>
<feature type="transmembrane region" description="Helical" evidence="1">
    <location>
        <begin position="104"/>
        <end position="122"/>
    </location>
</feature>
<dbReference type="AlphaFoldDB" id="A0A087MHQ1"/>
<evidence type="ECO:0000313" key="3">
    <source>
        <dbReference type="Proteomes" id="UP000029085"/>
    </source>
</evidence>
<keyword evidence="3" id="KW-1185">Reference proteome</keyword>
<gene>
    <name evidence="2" type="ORF">N788_13245</name>
</gene>
<evidence type="ECO:0008006" key="4">
    <source>
        <dbReference type="Google" id="ProtNLM"/>
    </source>
</evidence>
<feature type="transmembrane region" description="Helical" evidence="1">
    <location>
        <begin position="155"/>
        <end position="174"/>
    </location>
</feature>
<feature type="transmembrane region" description="Helical" evidence="1">
    <location>
        <begin position="42"/>
        <end position="61"/>
    </location>
</feature>
<reference evidence="2 3" key="2">
    <citation type="journal article" date="2015" name="Stand. Genomic Sci.">
        <title>High quality draft genomic sequence of Arenimonas donghaensis DSM 18148(T).</title>
        <authorList>
            <person name="Chen F."/>
            <person name="Wang H."/>
            <person name="Cao Y."/>
            <person name="Li X."/>
            <person name="Wang G."/>
        </authorList>
    </citation>
    <scope>NUCLEOTIDE SEQUENCE [LARGE SCALE GENOMIC DNA]</scope>
    <source>
        <strain evidence="2 3">HO3-R19</strain>
    </source>
</reference>
<sequence>MKTLRENEGLRGKVVRSLVWGGALVLLVLPGVAMQYTDEVRWTAQDFVFAGIMLLAVCLAYELAARRARDNRYMLATGIAVGAGFLTIWTNLAVGILGSEDNPANLWFFVVPVMAIAGAAVARLRPRGLAAAMQLAAAAQFVIGLGLSLTGLGNAWVFTGLMCVAWLTAAALFARARGRS</sequence>
<keyword evidence="1" id="KW-1133">Transmembrane helix</keyword>
<keyword evidence="1" id="KW-0472">Membrane</keyword>
<proteinExistence type="predicted"/>
<dbReference type="OrthoDB" id="9813621at2"/>
<feature type="transmembrane region" description="Helical" evidence="1">
    <location>
        <begin position="18"/>
        <end position="36"/>
    </location>
</feature>
<dbReference type="EMBL" id="AVCJ01000017">
    <property type="protein sequence ID" value="KFL36404.1"/>
    <property type="molecule type" value="Genomic_DNA"/>
</dbReference>
<dbReference type="Proteomes" id="UP000029085">
    <property type="component" value="Unassembled WGS sequence"/>
</dbReference>
<feature type="transmembrane region" description="Helical" evidence="1">
    <location>
        <begin position="73"/>
        <end position="98"/>
    </location>
</feature>
<dbReference type="RefSeq" id="WP_034223858.1">
    <property type="nucleotide sequence ID" value="NZ_AVCJ01000017.1"/>
</dbReference>